<evidence type="ECO:0000259" key="13">
    <source>
        <dbReference type="Pfam" id="PF07244"/>
    </source>
</evidence>
<evidence type="ECO:0000313" key="16">
    <source>
        <dbReference type="Proteomes" id="UP001596114"/>
    </source>
</evidence>
<dbReference type="PANTHER" id="PTHR12815:SF47">
    <property type="entry name" value="TRANSLOCATION AND ASSEMBLY MODULE SUBUNIT TAMA"/>
    <property type="match status" value="1"/>
</dbReference>
<comment type="similarity">
    <text evidence="2">Belongs to the TamA family.</text>
</comment>
<evidence type="ECO:0000256" key="4">
    <source>
        <dbReference type="ARBA" id="ARBA00022452"/>
    </source>
</evidence>
<proteinExistence type="inferred from homology"/>
<feature type="chain" id="PRO_5047186048" description="Translocation and assembly module subunit TamA" evidence="11">
    <location>
        <begin position="24"/>
        <end position="590"/>
    </location>
</feature>
<dbReference type="Pfam" id="PF17243">
    <property type="entry name" value="POTRA_TamA_1"/>
    <property type="match status" value="1"/>
</dbReference>
<feature type="signal peptide" evidence="11">
    <location>
        <begin position="1"/>
        <end position="23"/>
    </location>
</feature>
<keyword evidence="16" id="KW-1185">Reference proteome</keyword>
<dbReference type="Gene3D" id="3.10.20.310">
    <property type="entry name" value="membrane protein fhac"/>
    <property type="match status" value="3"/>
</dbReference>
<dbReference type="InterPro" id="IPR039910">
    <property type="entry name" value="D15-like"/>
</dbReference>
<dbReference type="InterPro" id="IPR000184">
    <property type="entry name" value="Bac_surfAg_D15"/>
</dbReference>
<evidence type="ECO:0000256" key="1">
    <source>
        <dbReference type="ARBA" id="ARBA00004442"/>
    </source>
</evidence>
<organism evidence="15 16">
    <name type="scientific">Rhodanobacter ginsengisoli</name>
    <dbReference type="NCBI Taxonomy" id="418646"/>
    <lineage>
        <taxon>Bacteria</taxon>
        <taxon>Pseudomonadati</taxon>
        <taxon>Pseudomonadota</taxon>
        <taxon>Gammaproteobacteria</taxon>
        <taxon>Lysobacterales</taxon>
        <taxon>Rhodanobacteraceae</taxon>
        <taxon>Rhodanobacter</taxon>
    </lineage>
</organism>
<keyword evidence="4" id="KW-1134">Transmembrane beta strand</keyword>
<dbReference type="RefSeq" id="WP_377317064.1">
    <property type="nucleotide sequence ID" value="NZ_JBHSNF010000001.1"/>
</dbReference>
<feature type="domain" description="POTRA" evidence="13">
    <location>
        <begin position="193"/>
        <end position="264"/>
    </location>
</feature>
<evidence type="ECO:0000256" key="6">
    <source>
        <dbReference type="ARBA" id="ARBA00022729"/>
    </source>
</evidence>
<keyword evidence="5" id="KW-0812">Transmembrane</keyword>
<feature type="domain" description="TamA POTRA" evidence="14">
    <location>
        <begin position="27"/>
        <end position="102"/>
    </location>
</feature>
<comment type="caution">
    <text evidence="15">The sequence shown here is derived from an EMBL/GenBank/DDBJ whole genome shotgun (WGS) entry which is preliminary data.</text>
</comment>
<dbReference type="Pfam" id="PF07244">
    <property type="entry name" value="POTRA"/>
    <property type="match status" value="1"/>
</dbReference>
<name>A0ABW0QJ88_9GAMM</name>
<comment type="subunit">
    <text evidence="10">Interacts with TamB to form the translocation and assembly module (TAM).</text>
</comment>
<evidence type="ECO:0000256" key="2">
    <source>
        <dbReference type="ARBA" id="ARBA00010248"/>
    </source>
</evidence>
<evidence type="ECO:0000256" key="3">
    <source>
        <dbReference type="ARBA" id="ARBA00015419"/>
    </source>
</evidence>
<evidence type="ECO:0000259" key="14">
    <source>
        <dbReference type="Pfam" id="PF17243"/>
    </source>
</evidence>
<evidence type="ECO:0000256" key="7">
    <source>
        <dbReference type="ARBA" id="ARBA00023136"/>
    </source>
</evidence>
<dbReference type="PANTHER" id="PTHR12815">
    <property type="entry name" value="SORTING AND ASSEMBLY MACHINERY SAMM50 PROTEIN FAMILY MEMBER"/>
    <property type="match status" value="1"/>
</dbReference>
<accession>A0ABW0QJ88</accession>
<evidence type="ECO:0000256" key="10">
    <source>
        <dbReference type="ARBA" id="ARBA00093548"/>
    </source>
</evidence>
<gene>
    <name evidence="15" type="ORF">ACFPPA_02820</name>
</gene>
<keyword evidence="7" id="KW-0472">Membrane</keyword>
<evidence type="ECO:0000259" key="12">
    <source>
        <dbReference type="Pfam" id="PF01103"/>
    </source>
</evidence>
<dbReference type="InterPro" id="IPR010827">
    <property type="entry name" value="BamA/TamA_POTRA"/>
</dbReference>
<dbReference type="InterPro" id="IPR035243">
    <property type="entry name" value="TamA_POTRA_Dom_1"/>
</dbReference>
<feature type="domain" description="Bacterial surface antigen (D15)" evidence="12">
    <location>
        <begin position="303"/>
        <end position="577"/>
    </location>
</feature>
<evidence type="ECO:0000256" key="5">
    <source>
        <dbReference type="ARBA" id="ARBA00022692"/>
    </source>
</evidence>
<evidence type="ECO:0000256" key="11">
    <source>
        <dbReference type="SAM" id="SignalP"/>
    </source>
</evidence>
<keyword evidence="8" id="KW-0998">Cell outer membrane</keyword>
<evidence type="ECO:0000256" key="9">
    <source>
        <dbReference type="ARBA" id="ARBA00033063"/>
    </source>
</evidence>
<comment type="subcellular location">
    <subcellularLocation>
        <location evidence="1">Cell outer membrane</location>
    </subcellularLocation>
</comment>
<dbReference type="Pfam" id="PF01103">
    <property type="entry name" value="Omp85"/>
    <property type="match status" value="1"/>
</dbReference>
<dbReference type="Proteomes" id="UP001596114">
    <property type="component" value="Unassembled WGS sequence"/>
</dbReference>
<sequence length="590" mass="64631">MRRSSRRPSLLLSLLLLASQAHAGVQLVVDGVADPLKAAVISGVELSQYATRQVSAAQVTRLVERAPGQVQSALQPYGYYDAGASTDLRQLGENWQVTLHVKTGEPVKVTSVEVQLDKAAAAIAPIRRARRTLERLQGRTLDHGTYETARDALSAQLTANGFLDARLVTHRVEVTRASHSAAIKLAWQAGPRYRYGEVRFEGSQFNDGFLDRYVPFKSGDYFSQDQLLELQQALNGADYFAVVDVLPDVDTASNGKVNVTVQLTPAKRTIYTGGPFIGTDTGFGLRGGIERRWVNRRGHKWKSELAIAQRLKTLSTQYSIPLPGEDQRSYNFGANYRDADTDTSQSRTLELVANESRQWHGWVRSVGVHALAGTFTVGRRGNEPENTPGIDHGRSTLAFGEASLTRKQADNPTFVRRGWSISLAARSTAGSLLSDTRFSQLTADAKWIRAFGARQRNRLILRGSAGTTWTGDFSALPPQLRFFAGGDRSVRGYGYQSIGPTNSFGRVIGGRNLLVASSEVEHYFTRNWGMAAFVDAGNAFSGTDYRPKIGAGLGLRWLSPVGMVRVDLGTPIHDAHRHGIELHLVIGPDL</sequence>
<reference evidence="16" key="1">
    <citation type="journal article" date="2019" name="Int. J. Syst. Evol. Microbiol.">
        <title>The Global Catalogue of Microorganisms (GCM) 10K type strain sequencing project: providing services to taxonomists for standard genome sequencing and annotation.</title>
        <authorList>
            <consortium name="The Broad Institute Genomics Platform"/>
            <consortium name="The Broad Institute Genome Sequencing Center for Infectious Disease"/>
            <person name="Wu L."/>
            <person name="Ma J."/>
        </authorList>
    </citation>
    <scope>NUCLEOTIDE SEQUENCE [LARGE SCALE GENOMIC DNA]</scope>
    <source>
        <strain evidence="16">CGMCC 1.16619</strain>
    </source>
</reference>
<dbReference type="Gene3D" id="2.40.160.50">
    <property type="entry name" value="membrane protein fhac: a member of the omp85/tpsb transporter family"/>
    <property type="match status" value="1"/>
</dbReference>
<dbReference type="EMBL" id="JBHSNF010000001">
    <property type="protein sequence ID" value="MFC5524666.1"/>
    <property type="molecule type" value="Genomic_DNA"/>
</dbReference>
<evidence type="ECO:0000313" key="15">
    <source>
        <dbReference type="EMBL" id="MFC5524666.1"/>
    </source>
</evidence>
<protein>
    <recommendedName>
        <fullName evidence="3">Translocation and assembly module subunit TamA</fullName>
    </recommendedName>
    <alternativeName>
        <fullName evidence="9">Autotransporter assembly factor TamA</fullName>
    </alternativeName>
</protein>
<keyword evidence="6 11" id="KW-0732">Signal</keyword>
<evidence type="ECO:0000256" key="8">
    <source>
        <dbReference type="ARBA" id="ARBA00023237"/>
    </source>
</evidence>